<evidence type="ECO:0000259" key="5">
    <source>
        <dbReference type="Pfam" id="PF07557"/>
    </source>
</evidence>
<dbReference type="GO" id="GO:0045132">
    <property type="term" value="P:meiotic chromosome segregation"/>
    <property type="evidence" value="ECO:0007669"/>
    <property type="project" value="InterPro"/>
</dbReference>
<dbReference type="EMBL" id="JADGJW010000035">
    <property type="protein sequence ID" value="KAJ3226482.1"/>
    <property type="molecule type" value="Genomic_DNA"/>
</dbReference>
<evidence type="ECO:0000256" key="2">
    <source>
        <dbReference type="ARBA" id="ARBA00022829"/>
    </source>
</evidence>
<dbReference type="GO" id="GO:0000775">
    <property type="term" value="C:chromosome, centromeric region"/>
    <property type="evidence" value="ECO:0007669"/>
    <property type="project" value="InterPro"/>
</dbReference>
<evidence type="ECO:0000256" key="1">
    <source>
        <dbReference type="ARBA" id="ARBA00010845"/>
    </source>
</evidence>
<evidence type="ECO:0000313" key="6">
    <source>
        <dbReference type="EMBL" id="KAJ3226482.1"/>
    </source>
</evidence>
<dbReference type="Pfam" id="PF07557">
    <property type="entry name" value="Shugoshin_C"/>
    <property type="match status" value="1"/>
</dbReference>
<comment type="similarity">
    <text evidence="1">Belongs to the shugoshin family.</text>
</comment>
<feature type="domain" description="Shugoshin C-terminal" evidence="5">
    <location>
        <begin position="218"/>
        <end position="238"/>
    </location>
</feature>
<organism evidence="6 7">
    <name type="scientific">Clydaea vesicula</name>
    <dbReference type="NCBI Taxonomy" id="447962"/>
    <lineage>
        <taxon>Eukaryota</taxon>
        <taxon>Fungi</taxon>
        <taxon>Fungi incertae sedis</taxon>
        <taxon>Chytridiomycota</taxon>
        <taxon>Chytridiomycota incertae sedis</taxon>
        <taxon>Chytridiomycetes</taxon>
        <taxon>Lobulomycetales</taxon>
        <taxon>Lobulomycetaceae</taxon>
        <taxon>Clydaea</taxon>
    </lineage>
</organism>
<feature type="compositionally biased region" description="Polar residues" evidence="4">
    <location>
        <begin position="176"/>
        <end position="188"/>
    </location>
</feature>
<feature type="coiled-coil region" evidence="3">
    <location>
        <begin position="18"/>
        <end position="45"/>
    </location>
</feature>
<evidence type="ECO:0000256" key="3">
    <source>
        <dbReference type="SAM" id="Coils"/>
    </source>
</evidence>
<comment type="caution">
    <text evidence="6">The sequence shown here is derived from an EMBL/GenBank/DDBJ whole genome shotgun (WGS) entry which is preliminary data.</text>
</comment>
<gene>
    <name evidence="6" type="ORF">HK099_004792</name>
</gene>
<dbReference type="InterPro" id="IPR011515">
    <property type="entry name" value="Shugoshin_C"/>
</dbReference>
<evidence type="ECO:0000256" key="4">
    <source>
        <dbReference type="SAM" id="MobiDB-lite"/>
    </source>
</evidence>
<protein>
    <recommendedName>
        <fullName evidence="5">Shugoshin C-terminal domain-containing protein</fullName>
    </recommendedName>
</protein>
<dbReference type="GO" id="GO:0005634">
    <property type="term" value="C:nucleus"/>
    <property type="evidence" value="ECO:0007669"/>
    <property type="project" value="InterPro"/>
</dbReference>
<keyword evidence="7" id="KW-1185">Reference proteome</keyword>
<feature type="region of interest" description="Disordered" evidence="4">
    <location>
        <begin position="167"/>
        <end position="188"/>
    </location>
</feature>
<evidence type="ECO:0000313" key="7">
    <source>
        <dbReference type="Proteomes" id="UP001211065"/>
    </source>
</evidence>
<dbReference type="Proteomes" id="UP001211065">
    <property type="component" value="Unassembled WGS sequence"/>
</dbReference>
<keyword evidence="2" id="KW-0159">Chromosome partition</keyword>
<keyword evidence="3" id="KW-0175">Coiled coil</keyword>
<sequence>MKEYHDPKKLQQKYFKQNNEIARENAKLLTKIRKLELEKQELDNILFERDKEILNLNLKIKDTNMEKLEITKQKLLLTELGKNSLENVNSLLEICKLSSPKKEALNTVVEESTSEEIQDDYTDIKTAEVVTADRNVLDDVTNTPINFRTFKKQELELVKRNISYSGKENKVPKPYSPSSPLTDVGQKTSKLQVVPTSGNLFKNLKSEEPEVPVPKRTSSRTATSSVNYKLPSLNRKLRQGDHHTISDISASTPLKKYKSTQKKETKNSTCYSKIKKNSETFLTKNEETDENFKANLEQQNFFLDKIDESEKNFNLSFGSIKVGSLVNYEEEEESDSFSD</sequence>
<dbReference type="AlphaFoldDB" id="A0AAD5U6W0"/>
<reference evidence="6" key="1">
    <citation type="submission" date="2020-05" db="EMBL/GenBank/DDBJ databases">
        <title>Phylogenomic resolution of chytrid fungi.</title>
        <authorList>
            <person name="Stajich J.E."/>
            <person name="Amses K."/>
            <person name="Simmons R."/>
            <person name="Seto K."/>
            <person name="Myers J."/>
            <person name="Bonds A."/>
            <person name="Quandt C.A."/>
            <person name="Barry K."/>
            <person name="Liu P."/>
            <person name="Grigoriev I."/>
            <person name="Longcore J.E."/>
            <person name="James T.Y."/>
        </authorList>
    </citation>
    <scope>NUCLEOTIDE SEQUENCE</scope>
    <source>
        <strain evidence="6">JEL0476</strain>
    </source>
</reference>
<proteinExistence type="inferred from homology"/>
<name>A0AAD5U6W0_9FUNG</name>
<accession>A0AAD5U6W0</accession>